<evidence type="ECO:0000313" key="2">
    <source>
        <dbReference type="Proteomes" id="UP000243819"/>
    </source>
</evidence>
<dbReference type="RefSeq" id="WP_177159698.1">
    <property type="nucleotide sequence ID" value="NZ_FOIF01000009.1"/>
</dbReference>
<dbReference type="NCBIfam" id="TIGR01484">
    <property type="entry name" value="HAD-SF-IIB"/>
    <property type="match status" value="1"/>
</dbReference>
<dbReference type="SUPFAM" id="SSF56784">
    <property type="entry name" value="HAD-like"/>
    <property type="match status" value="1"/>
</dbReference>
<dbReference type="GO" id="GO:0005829">
    <property type="term" value="C:cytosol"/>
    <property type="evidence" value="ECO:0007669"/>
    <property type="project" value="TreeGrafter"/>
</dbReference>
<dbReference type="PRINTS" id="PR00119">
    <property type="entry name" value="CATATPASE"/>
</dbReference>
<proteinExistence type="predicted"/>
<evidence type="ECO:0000313" key="1">
    <source>
        <dbReference type="EMBL" id="SES81327.1"/>
    </source>
</evidence>
<dbReference type="PANTHER" id="PTHR10000">
    <property type="entry name" value="PHOSPHOSERINE PHOSPHATASE"/>
    <property type="match status" value="1"/>
</dbReference>
<keyword evidence="2" id="KW-1185">Reference proteome</keyword>
<dbReference type="NCBIfam" id="TIGR00099">
    <property type="entry name" value="Cof-subfamily"/>
    <property type="match status" value="1"/>
</dbReference>
<dbReference type="PANTHER" id="PTHR10000:SF8">
    <property type="entry name" value="HAD SUPERFAMILY HYDROLASE-LIKE, TYPE 3"/>
    <property type="match status" value="1"/>
</dbReference>
<dbReference type="AlphaFoldDB" id="A0A1H9ZI08"/>
<gene>
    <name evidence="1" type="ORF">SAMN03080614_100954</name>
</gene>
<dbReference type="Gene3D" id="3.30.1240.10">
    <property type="match status" value="1"/>
</dbReference>
<dbReference type="InterPro" id="IPR023214">
    <property type="entry name" value="HAD_sf"/>
</dbReference>
<dbReference type="Proteomes" id="UP000243819">
    <property type="component" value="Unassembled WGS sequence"/>
</dbReference>
<dbReference type="SFLD" id="SFLDS00003">
    <property type="entry name" value="Haloacid_Dehalogenase"/>
    <property type="match status" value="1"/>
</dbReference>
<dbReference type="GO" id="GO:0016791">
    <property type="term" value="F:phosphatase activity"/>
    <property type="evidence" value="ECO:0007669"/>
    <property type="project" value="TreeGrafter"/>
</dbReference>
<dbReference type="STRING" id="1120990.SAMN03080614_100954"/>
<dbReference type="Pfam" id="PF08282">
    <property type="entry name" value="Hydrolase_3"/>
    <property type="match status" value="1"/>
</dbReference>
<dbReference type="GO" id="GO:0000287">
    <property type="term" value="F:magnesium ion binding"/>
    <property type="evidence" value="ECO:0007669"/>
    <property type="project" value="TreeGrafter"/>
</dbReference>
<name>A0A1H9ZI08_9FIRM</name>
<dbReference type="InterPro" id="IPR006379">
    <property type="entry name" value="HAD-SF_hydro_IIB"/>
</dbReference>
<dbReference type="SFLD" id="SFLDG01144">
    <property type="entry name" value="C2.B.4:_PGP_Like"/>
    <property type="match status" value="1"/>
</dbReference>
<dbReference type="SFLD" id="SFLDG01140">
    <property type="entry name" value="C2.B:_Phosphomannomutase_and_P"/>
    <property type="match status" value="1"/>
</dbReference>
<dbReference type="InterPro" id="IPR036412">
    <property type="entry name" value="HAD-like_sf"/>
</dbReference>
<dbReference type="InterPro" id="IPR000150">
    <property type="entry name" value="Cof"/>
</dbReference>
<organism evidence="1 2">
    <name type="scientific">Anaerobranca gottschalkii DSM 13577</name>
    <dbReference type="NCBI Taxonomy" id="1120990"/>
    <lineage>
        <taxon>Bacteria</taxon>
        <taxon>Bacillati</taxon>
        <taxon>Bacillota</taxon>
        <taxon>Clostridia</taxon>
        <taxon>Eubacteriales</taxon>
        <taxon>Proteinivoracaceae</taxon>
        <taxon>Anaerobranca</taxon>
    </lineage>
</organism>
<evidence type="ECO:0008006" key="3">
    <source>
        <dbReference type="Google" id="ProtNLM"/>
    </source>
</evidence>
<protein>
    <recommendedName>
        <fullName evidence="3">Cof subfamily of IIB subfamily of haloacid dehalogenase superfamily/HAD-superfamily hydrolase, subfamily IIB</fullName>
    </recommendedName>
</protein>
<dbReference type="EMBL" id="FOIF01000009">
    <property type="protein sequence ID" value="SES81327.1"/>
    <property type="molecule type" value="Genomic_DNA"/>
</dbReference>
<dbReference type="CDD" id="cd07516">
    <property type="entry name" value="HAD_Pase"/>
    <property type="match status" value="1"/>
</dbReference>
<sequence length="262" mass="29428">MYKMAVFDIDGTLLNSQSQISKENLEAVKKAKELGIKIILATGKHHLSAQPLYQLLDLTDPQVSCNGAIIYCPESKKIIKTNPIDKETYLSTLEKLKEFPFPSVVYTAKGFYSTYSPEDLTKIIRVGENKIEYITDYSNLEDVAKILLVLPYHLKREEKLIRDMANENISVVRTSEHFLEFVAPASNKALAVKYIADMYNISEKEIIAFGDSENDVEMLKMAGLGVCMGNGSKIAKENADVIVSDNDKNGVKEGLYRFVINR</sequence>
<accession>A0A1H9ZI08</accession>
<reference evidence="2" key="1">
    <citation type="submission" date="2016-10" db="EMBL/GenBank/DDBJ databases">
        <authorList>
            <person name="Varghese N."/>
            <person name="Submissions S."/>
        </authorList>
    </citation>
    <scope>NUCLEOTIDE SEQUENCE [LARGE SCALE GENOMIC DNA]</scope>
    <source>
        <strain evidence="2">DSM 13577</strain>
    </source>
</reference>
<dbReference type="PROSITE" id="PS01229">
    <property type="entry name" value="COF_2"/>
    <property type="match status" value="1"/>
</dbReference>
<dbReference type="Gene3D" id="3.40.50.1000">
    <property type="entry name" value="HAD superfamily/HAD-like"/>
    <property type="match status" value="1"/>
</dbReference>